<name>A0A0M3I3N8_ASCLU</name>
<organism evidence="1 2">
    <name type="scientific">Ascaris lumbricoides</name>
    <name type="common">Giant roundworm</name>
    <dbReference type="NCBI Taxonomy" id="6252"/>
    <lineage>
        <taxon>Eukaryota</taxon>
        <taxon>Metazoa</taxon>
        <taxon>Ecdysozoa</taxon>
        <taxon>Nematoda</taxon>
        <taxon>Chromadorea</taxon>
        <taxon>Rhabditida</taxon>
        <taxon>Spirurina</taxon>
        <taxon>Ascaridomorpha</taxon>
        <taxon>Ascaridoidea</taxon>
        <taxon>Ascarididae</taxon>
        <taxon>Ascaris</taxon>
    </lineage>
</organism>
<evidence type="ECO:0000313" key="1">
    <source>
        <dbReference type="Proteomes" id="UP000036681"/>
    </source>
</evidence>
<reference evidence="2" key="1">
    <citation type="submission" date="2017-02" db="UniProtKB">
        <authorList>
            <consortium name="WormBaseParasite"/>
        </authorList>
    </citation>
    <scope>IDENTIFICATION</scope>
</reference>
<dbReference type="WBParaSite" id="ALUE_0001128601-mRNA-1">
    <property type="protein sequence ID" value="ALUE_0001128601-mRNA-1"/>
    <property type="gene ID" value="ALUE_0001128601"/>
</dbReference>
<sequence>MKKRLDRRKSAEEIHRCHLMNRLRTTARWIAATDSNTAATVLMERDDVVATKVEEQLLIYACEGRRHL</sequence>
<evidence type="ECO:0000313" key="2">
    <source>
        <dbReference type="WBParaSite" id="ALUE_0001128601-mRNA-1"/>
    </source>
</evidence>
<protein>
    <submittedName>
        <fullName evidence="2">Uncharacterized protein</fullName>
    </submittedName>
</protein>
<keyword evidence="1" id="KW-1185">Reference proteome</keyword>
<accession>A0A0M3I3N8</accession>
<dbReference type="Proteomes" id="UP000036681">
    <property type="component" value="Unplaced"/>
</dbReference>
<dbReference type="AlphaFoldDB" id="A0A0M3I3N8"/>
<proteinExistence type="predicted"/>